<dbReference type="RefSeq" id="WP_377340064.1">
    <property type="nucleotide sequence ID" value="NZ_JBHLUE010000012.1"/>
</dbReference>
<dbReference type="PROSITE" id="PS51635">
    <property type="entry name" value="PNPLA"/>
    <property type="match status" value="1"/>
</dbReference>
<dbReference type="InterPro" id="IPR016035">
    <property type="entry name" value="Acyl_Trfase/lysoPLipase"/>
</dbReference>
<evidence type="ECO:0000313" key="5">
    <source>
        <dbReference type="Proteomes" id="UP001589894"/>
    </source>
</evidence>
<dbReference type="Gene3D" id="3.40.1090.10">
    <property type="entry name" value="Cytosolic phospholipase A2 catalytic domain"/>
    <property type="match status" value="2"/>
</dbReference>
<gene>
    <name evidence="4" type="ORF">ACFFHU_17040</name>
</gene>
<dbReference type="SUPFAM" id="SSF52151">
    <property type="entry name" value="FabD/lysophospholipase-like"/>
    <property type="match status" value="1"/>
</dbReference>
<comment type="caution">
    <text evidence="2">Lacks conserved residue(s) required for the propagation of feature annotation.</text>
</comment>
<keyword evidence="2" id="KW-0442">Lipid degradation</keyword>
<sequence length="271" mass="27886">MVLGSGGVTGVAWETGVLAALSAGGIGLDRAALLVGTSAGAVVGAQLAAGEPIERLFERQLTPPDGELPARIGPAVLLRWGWALARHRDPVRARARIGRYALAARTVDESVRRAVIAGRLPVDRWPAGPALRVTAVDAESGRFVVFGADSGVSLVDAVAASCAVPMVWPAMSVRGRRFVDGGVRSAANADLADGHDPVLVVAPLGIGLAAQVRRLRRSARVVALRPDRAARAAIGRNVLDPARRAAAARAGWAQGVAARAEVAAIWGGRSG</sequence>
<comment type="caution">
    <text evidence="4">The sequence shown here is derived from an EMBL/GenBank/DDBJ whole genome shotgun (WGS) entry which is preliminary data.</text>
</comment>
<keyword evidence="5" id="KW-1185">Reference proteome</keyword>
<evidence type="ECO:0000259" key="3">
    <source>
        <dbReference type="PROSITE" id="PS51635"/>
    </source>
</evidence>
<feature type="active site" description="Nucleophile" evidence="2">
    <location>
        <position position="38"/>
    </location>
</feature>
<feature type="active site" description="Proton acceptor" evidence="2">
    <location>
        <position position="180"/>
    </location>
</feature>
<keyword evidence="2" id="KW-0378">Hydrolase</keyword>
<keyword evidence="1 2" id="KW-0443">Lipid metabolism</keyword>
<feature type="short sequence motif" description="GXSXG" evidence="2">
    <location>
        <begin position="36"/>
        <end position="40"/>
    </location>
</feature>
<feature type="short sequence motif" description="DGA/G" evidence="2">
    <location>
        <begin position="180"/>
        <end position="182"/>
    </location>
</feature>
<accession>A0ABV6P0M4</accession>
<dbReference type="InterPro" id="IPR002641">
    <property type="entry name" value="PNPLA_dom"/>
</dbReference>
<evidence type="ECO:0000256" key="2">
    <source>
        <dbReference type="PROSITE-ProRule" id="PRU01161"/>
    </source>
</evidence>
<evidence type="ECO:0000313" key="4">
    <source>
        <dbReference type="EMBL" id="MFC0565833.1"/>
    </source>
</evidence>
<name>A0ABV6P0M4_9ACTN</name>
<protein>
    <submittedName>
        <fullName evidence="4">Patatin-like phospholipase family protein</fullName>
    </submittedName>
</protein>
<dbReference type="Proteomes" id="UP001589894">
    <property type="component" value="Unassembled WGS sequence"/>
</dbReference>
<reference evidence="4 5" key="1">
    <citation type="submission" date="2024-09" db="EMBL/GenBank/DDBJ databases">
        <authorList>
            <person name="Sun Q."/>
            <person name="Mori K."/>
        </authorList>
    </citation>
    <scope>NUCLEOTIDE SEQUENCE [LARGE SCALE GENOMIC DNA]</scope>
    <source>
        <strain evidence="4 5">TBRC 2205</strain>
    </source>
</reference>
<organism evidence="4 5">
    <name type="scientific">Plantactinospora siamensis</name>
    <dbReference type="NCBI Taxonomy" id="555372"/>
    <lineage>
        <taxon>Bacteria</taxon>
        <taxon>Bacillati</taxon>
        <taxon>Actinomycetota</taxon>
        <taxon>Actinomycetes</taxon>
        <taxon>Micromonosporales</taxon>
        <taxon>Micromonosporaceae</taxon>
        <taxon>Plantactinospora</taxon>
    </lineage>
</organism>
<feature type="domain" description="PNPLA" evidence="3">
    <location>
        <begin position="2"/>
        <end position="193"/>
    </location>
</feature>
<dbReference type="Pfam" id="PF01734">
    <property type="entry name" value="Patatin"/>
    <property type="match status" value="1"/>
</dbReference>
<dbReference type="EMBL" id="JBHLUE010000012">
    <property type="protein sequence ID" value="MFC0565833.1"/>
    <property type="molecule type" value="Genomic_DNA"/>
</dbReference>
<evidence type="ECO:0000256" key="1">
    <source>
        <dbReference type="ARBA" id="ARBA00023098"/>
    </source>
</evidence>
<proteinExistence type="predicted"/>